<gene>
    <name evidence="2" type="ORF">KOW79_006602</name>
</gene>
<evidence type="ECO:0000313" key="2">
    <source>
        <dbReference type="EMBL" id="KAG7330380.1"/>
    </source>
</evidence>
<keyword evidence="3" id="KW-1185">Reference proteome</keyword>
<dbReference type="AlphaFoldDB" id="A0A9D3SP44"/>
<evidence type="ECO:0000256" key="1">
    <source>
        <dbReference type="SAM" id="MobiDB-lite"/>
    </source>
</evidence>
<accession>A0A9D3SP44</accession>
<dbReference type="Proteomes" id="UP000824219">
    <property type="component" value="Linkage Group LG07"/>
</dbReference>
<feature type="compositionally biased region" description="Basic and acidic residues" evidence="1">
    <location>
        <begin position="106"/>
        <end position="130"/>
    </location>
</feature>
<comment type="caution">
    <text evidence="2">The sequence shown here is derived from an EMBL/GenBank/DDBJ whole genome shotgun (WGS) entry which is preliminary data.</text>
</comment>
<protein>
    <submittedName>
        <fullName evidence="2">Uncharacterized protein</fullName>
    </submittedName>
</protein>
<name>A0A9D3SP44_9TELE</name>
<proteinExistence type="predicted"/>
<feature type="region of interest" description="Disordered" evidence="1">
    <location>
        <begin position="100"/>
        <end position="130"/>
    </location>
</feature>
<evidence type="ECO:0000313" key="3">
    <source>
        <dbReference type="Proteomes" id="UP000824219"/>
    </source>
</evidence>
<reference evidence="2 3" key="1">
    <citation type="submission" date="2021-06" db="EMBL/GenBank/DDBJ databases">
        <title>Chromosome-level genome assembly of the red-tail catfish (Hemibagrus wyckioides).</title>
        <authorList>
            <person name="Shao F."/>
        </authorList>
    </citation>
    <scope>NUCLEOTIDE SEQUENCE [LARGE SCALE GENOMIC DNA]</scope>
    <source>
        <strain evidence="2">EC202008001</strain>
        <tissue evidence="2">Blood</tissue>
    </source>
</reference>
<sequence>MKCGDSEELKRTANLSFRLQHWGWLSHSEFREELCFSTDPNADSSTNCYESQRESKCTKCSQLGEAVSNPIRGYAYAPARVPVCLSEIFTLSISAAARSLTSNRQHRAERETRRGGEAEHEEQRTRRCRR</sequence>
<dbReference type="EMBL" id="JAHKSW010000007">
    <property type="protein sequence ID" value="KAG7330380.1"/>
    <property type="molecule type" value="Genomic_DNA"/>
</dbReference>
<organism evidence="2 3">
    <name type="scientific">Hemibagrus wyckioides</name>
    <dbReference type="NCBI Taxonomy" id="337641"/>
    <lineage>
        <taxon>Eukaryota</taxon>
        <taxon>Metazoa</taxon>
        <taxon>Chordata</taxon>
        <taxon>Craniata</taxon>
        <taxon>Vertebrata</taxon>
        <taxon>Euteleostomi</taxon>
        <taxon>Actinopterygii</taxon>
        <taxon>Neopterygii</taxon>
        <taxon>Teleostei</taxon>
        <taxon>Ostariophysi</taxon>
        <taxon>Siluriformes</taxon>
        <taxon>Bagridae</taxon>
        <taxon>Hemibagrus</taxon>
    </lineage>
</organism>